<dbReference type="GeneID" id="106067750"/>
<feature type="transmembrane region" description="Helical" evidence="2">
    <location>
        <begin position="41"/>
        <end position="64"/>
    </location>
</feature>
<dbReference type="RefSeq" id="XP_055874827.1">
    <property type="nucleotide sequence ID" value="XM_056018852.1"/>
</dbReference>
<evidence type="ECO:0000313" key="3">
    <source>
        <dbReference type="Proteomes" id="UP001165740"/>
    </source>
</evidence>
<reference evidence="4" key="1">
    <citation type="submission" date="2025-08" db="UniProtKB">
        <authorList>
            <consortium name="RefSeq"/>
        </authorList>
    </citation>
    <scope>IDENTIFICATION</scope>
</reference>
<protein>
    <submittedName>
        <fullName evidence="4">Uncharacterized protein LOC106067750 isoform X1</fullName>
    </submittedName>
</protein>
<proteinExistence type="predicted"/>
<name>A0A9W2ZII3_BIOGL</name>
<keyword evidence="2" id="KW-0472">Membrane</keyword>
<feature type="region of interest" description="Disordered" evidence="1">
    <location>
        <begin position="73"/>
        <end position="101"/>
    </location>
</feature>
<keyword evidence="2" id="KW-0812">Transmembrane</keyword>
<evidence type="ECO:0000256" key="2">
    <source>
        <dbReference type="SAM" id="Phobius"/>
    </source>
</evidence>
<evidence type="ECO:0000313" key="4">
    <source>
        <dbReference type="RefSeq" id="XP_055874827.1"/>
    </source>
</evidence>
<dbReference type="OrthoDB" id="10324917at2759"/>
<accession>A0A9W2ZII3</accession>
<gene>
    <name evidence="4" type="primary">LOC106067750</name>
</gene>
<evidence type="ECO:0000256" key="1">
    <source>
        <dbReference type="SAM" id="MobiDB-lite"/>
    </source>
</evidence>
<feature type="region of interest" description="Disordered" evidence="1">
    <location>
        <begin position="138"/>
        <end position="158"/>
    </location>
</feature>
<sequence length="393" mass="43650">MGIPDLCHPSSSDVDLCSQTKVSTAPIIIKSSAELLSMEQLVLIGLITGIVLLGMAILAVAVLISSRKCSQRTKCKNDNSDVQDPADGKYSRPYATSGKTQKSGAKMCTANKIRKTRNAIEEVSSTVSTYSVSHIYDNDSSSLQDPTSGESSLQDVNVSSEKNIQREISFLTDSFPSETGNRLLLIEAEVYGRPVSEQIISEAVRESLIYLETLHVSISQDISSSNKSLMRMKDTIIPVEERATAELRESVCMAEDIRGNRDIQEEVNSFSRDSAYDNNWDNRFSTYANHFEHLPRPESGFVDPDLQNIMRISETDVKTLYTSNSKSMEVSPSENDIHMPLIDTSVYVEPDNAKSSPGLFMDKEDNGDKYNRVSSYANVYEDKHGYLVPNTKF</sequence>
<dbReference type="Proteomes" id="UP001165740">
    <property type="component" value="Chromosome 2"/>
</dbReference>
<dbReference type="AlphaFoldDB" id="A0A9W2ZII3"/>
<organism evidence="3 4">
    <name type="scientific">Biomphalaria glabrata</name>
    <name type="common">Bloodfluke planorb</name>
    <name type="synonym">Freshwater snail</name>
    <dbReference type="NCBI Taxonomy" id="6526"/>
    <lineage>
        <taxon>Eukaryota</taxon>
        <taxon>Metazoa</taxon>
        <taxon>Spiralia</taxon>
        <taxon>Lophotrochozoa</taxon>
        <taxon>Mollusca</taxon>
        <taxon>Gastropoda</taxon>
        <taxon>Heterobranchia</taxon>
        <taxon>Euthyneura</taxon>
        <taxon>Panpulmonata</taxon>
        <taxon>Hygrophila</taxon>
        <taxon>Lymnaeoidea</taxon>
        <taxon>Planorbidae</taxon>
        <taxon>Biomphalaria</taxon>
    </lineage>
</organism>
<keyword evidence="3" id="KW-1185">Reference proteome</keyword>
<keyword evidence="2" id="KW-1133">Transmembrane helix</keyword>